<dbReference type="AlphaFoldDB" id="A0A371FKJ3"/>
<dbReference type="OrthoDB" id="1456364at2759"/>
<keyword evidence="2" id="KW-1185">Reference proteome</keyword>
<protein>
    <submittedName>
        <fullName evidence="1">Uncharacterized protein</fullName>
    </submittedName>
</protein>
<evidence type="ECO:0000313" key="2">
    <source>
        <dbReference type="Proteomes" id="UP000257109"/>
    </source>
</evidence>
<gene>
    <name evidence="1" type="ORF">CR513_40827</name>
</gene>
<reference evidence="1" key="1">
    <citation type="submission" date="2018-05" db="EMBL/GenBank/DDBJ databases">
        <title>Draft genome of Mucuna pruriens seed.</title>
        <authorList>
            <person name="Nnadi N.E."/>
            <person name="Vos R."/>
            <person name="Hasami M.H."/>
            <person name="Devisetty U.K."/>
            <person name="Aguiy J.C."/>
        </authorList>
    </citation>
    <scope>NUCLEOTIDE SEQUENCE [LARGE SCALE GENOMIC DNA]</scope>
    <source>
        <strain evidence="1">JCA_2017</strain>
    </source>
</reference>
<dbReference type="EMBL" id="QJKJ01008729">
    <property type="protein sequence ID" value="RDX78837.1"/>
    <property type="molecule type" value="Genomic_DNA"/>
</dbReference>
<organism evidence="1 2">
    <name type="scientific">Mucuna pruriens</name>
    <name type="common">Velvet bean</name>
    <name type="synonym">Dolichos pruriens</name>
    <dbReference type="NCBI Taxonomy" id="157652"/>
    <lineage>
        <taxon>Eukaryota</taxon>
        <taxon>Viridiplantae</taxon>
        <taxon>Streptophyta</taxon>
        <taxon>Embryophyta</taxon>
        <taxon>Tracheophyta</taxon>
        <taxon>Spermatophyta</taxon>
        <taxon>Magnoliopsida</taxon>
        <taxon>eudicotyledons</taxon>
        <taxon>Gunneridae</taxon>
        <taxon>Pentapetalae</taxon>
        <taxon>rosids</taxon>
        <taxon>fabids</taxon>
        <taxon>Fabales</taxon>
        <taxon>Fabaceae</taxon>
        <taxon>Papilionoideae</taxon>
        <taxon>50 kb inversion clade</taxon>
        <taxon>NPAAA clade</taxon>
        <taxon>indigoferoid/millettioid clade</taxon>
        <taxon>Phaseoleae</taxon>
        <taxon>Mucuna</taxon>
    </lineage>
</organism>
<dbReference type="Proteomes" id="UP000257109">
    <property type="component" value="Unassembled WGS sequence"/>
</dbReference>
<accession>A0A371FKJ3</accession>
<feature type="non-terminal residue" evidence="1">
    <location>
        <position position="1"/>
    </location>
</feature>
<sequence length="92" mass="10658">MPLNMTETRYSLVKGERIVRYVSITRLQSSNQENSFKNMRMLLKVTKTRYSLVKGERIVRFVLITQLRLVDESYGDDETKSICGYLDSTAAT</sequence>
<proteinExistence type="predicted"/>
<name>A0A371FKJ3_MUCPR</name>
<evidence type="ECO:0000313" key="1">
    <source>
        <dbReference type="EMBL" id="RDX78837.1"/>
    </source>
</evidence>
<comment type="caution">
    <text evidence="1">The sequence shown here is derived from an EMBL/GenBank/DDBJ whole genome shotgun (WGS) entry which is preliminary data.</text>
</comment>